<dbReference type="PROSITE" id="PS00197">
    <property type="entry name" value="2FE2S_FER_1"/>
    <property type="match status" value="1"/>
</dbReference>
<evidence type="ECO:0000313" key="3">
    <source>
        <dbReference type="Proteomes" id="UP001210678"/>
    </source>
</evidence>
<dbReference type="InterPro" id="IPR006058">
    <property type="entry name" value="2Fe2S_fd_BS"/>
</dbReference>
<dbReference type="InterPro" id="IPR001041">
    <property type="entry name" value="2Fe-2S_ferredoxin-type"/>
</dbReference>
<sequence>MFTFTINSIAPILTTSEHTVLEAMESAGLQAEYHCRDGHCGACRCELVNGEIEETGFKMAYTSANEILPCISKAKSNLVLSKVNYQIKAKSA</sequence>
<feature type="domain" description="2Fe-2S ferredoxin-type" evidence="1">
    <location>
        <begin position="1"/>
        <end position="86"/>
    </location>
</feature>
<dbReference type="InterPro" id="IPR012675">
    <property type="entry name" value="Beta-grasp_dom_sf"/>
</dbReference>
<dbReference type="InterPro" id="IPR036010">
    <property type="entry name" value="2Fe-2S_ferredoxin-like_sf"/>
</dbReference>
<organism evidence="2 3">
    <name type="scientific">Vibrio algarum</name>
    <dbReference type="NCBI Taxonomy" id="3020714"/>
    <lineage>
        <taxon>Bacteria</taxon>
        <taxon>Pseudomonadati</taxon>
        <taxon>Pseudomonadota</taxon>
        <taxon>Gammaproteobacteria</taxon>
        <taxon>Vibrionales</taxon>
        <taxon>Vibrionaceae</taxon>
        <taxon>Vibrio</taxon>
    </lineage>
</organism>
<comment type="caution">
    <text evidence="2">The sequence shown here is derived from an EMBL/GenBank/DDBJ whole genome shotgun (WGS) entry which is preliminary data.</text>
</comment>
<dbReference type="Pfam" id="PF00111">
    <property type="entry name" value="Fer2"/>
    <property type="match status" value="1"/>
</dbReference>
<dbReference type="Proteomes" id="UP001210678">
    <property type="component" value="Unassembled WGS sequence"/>
</dbReference>
<proteinExistence type="predicted"/>
<dbReference type="EMBL" id="JAQLOI010000001">
    <property type="protein sequence ID" value="MDB1123743.1"/>
    <property type="molecule type" value="Genomic_DNA"/>
</dbReference>
<dbReference type="Gene3D" id="3.10.20.30">
    <property type="match status" value="1"/>
</dbReference>
<accession>A0ABT4YQA5</accession>
<protein>
    <submittedName>
        <fullName evidence="2">2Fe-2S iron-sulfur cluster-binding protein</fullName>
    </submittedName>
</protein>
<dbReference type="SUPFAM" id="SSF54292">
    <property type="entry name" value="2Fe-2S ferredoxin-like"/>
    <property type="match status" value="1"/>
</dbReference>
<name>A0ABT4YQA5_9VIBR</name>
<evidence type="ECO:0000259" key="1">
    <source>
        <dbReference type="PROSITE" id="PS51085"/>
    </source>
</evidence>
<dbReference type="RefSeq" id="WP_272135341.1">
    <property type="nucleotide sequence ID" value="NZ_JAQLOI010000001.1"/>
</dbReference>
<keyword evidence="3" id="KW-1185">Reference proteome</keyword>
<reference evidence="2 3" key="1">
    <citation type="submission" date="2023-01" db="EMBL/GenBank/DDBJ databases">
        <title>Vibrio sp. KJ40-1 sp.nov, isolated from marine algae.</title>
        <authorList>
            <person name="Butt M."/>
            <person name="Kim J.M.J."/>
            <person name="Jeon C.O.C."/>
        </authorList>
    </citation>
    <scope>NUCLEOTIDE SEQUENCE [LARGE SCALE GENOMIC DNA]</scope>
    <source>
        <strain evidence="2 3">KJ40-1</strain>
    </source>
</reference>
<dbReference type="CDD" id="cd00207">
    <property type="entry name" value="fer2"/>
    <property type="match status" value="1"/>
</dbReference>
<gene>
    <name evidence="2" type="ORF">PGX00_08765</name>
</gene>
<dbReference type="PROSITE" id="PS51085">
    <property type="entry name" value="2FE2S_FER_2"/>
    <property type="match status" value="1"/>
</dbReference>
<evidence type="ECO:0000313" key="2">
    <source>
        <dbReference type="EMBL" id="MDB1123743.1"/>
    </source>
</evidence>